<sequence>MKCLSALLFFFVSCILNVNAQNFEYGKLTGEDLDLKNIVLDSNANAMVIREFGTSSMRLDDVAGRMTIDFEYHVKIKIFNKNGFGSGNIIIPRRVYSDNEDEIKELKATTIAFIDGKVVRAELDKKNVFTERKNKYTVLTKFTMPNLTEGCIIEYSYRMILPSIFNFKSWDFQSDIPKLHSEYIAVIPALYNYNASLRGGRKLTSDKAELQKNCFRAGGYDADCSKLTYIMKNVPAFVEEEYMTSPDNFRSAIYYELSDYHTWNGGKKNVTKTWKDVDYELTSDKSFGTQMKRKDIFKDILPEILKNTTDELSKAQAIYSYIKKSIRRNGFIGIYSETNIKNALETHTGNTGDINLALIGALSAADLDVDAVILSTRANGTVNTLYPVISDFNYVIAKVNIGTESYLLDATEPLMPFGLLPLHCINGQGRVVNLKKPSYWYDIKASQKDLTRYTLNAELTNDGMIKGQLTTYSSGYSGLIKRMKIKAANSVEEFVEKLDEQMPRISISKHDIQNLDSLDNPLIEVYDIEMKSYDDVNKDQLFFNPFFINRTEKNPFNLNERTYPVDFGAIREERVSIFIKLPNSYTITDKPKDIAMSLEDNGGKYMNTSMVEGDTFISQQVLQLSKPIYEPEEYLSLKEFYSRLIQLQKTDVVFKKNK</sequence>
<dbReference type="InterPro" id="IPR024618">
    <property type="entry name" value="DUF3857"/>
</dbReference>
<keyword evidence="4" id="KW-1185">Reference proteome</keyword>
<feature type="domain" description="DUF3857" evidence="2">
    <location>
        <begin position="69"/>
        <end position="196"/>
    </location>
</feature>
<dbReference type="Proteomes" id="UP000307244">
    <property type="component" value="Unassembled WGS sequence"/>
</dbReference>
<keyword evidence="1" id="KW-0732">Signal</keyword>
<protein>
    <submittedName>
        <fullName evidence="3">DUF3857 domain-containing protein</fullName>
    </submittedName>
</protein>
<dbReference type="RefSeq" id="WP_136834672.1">
    <property type="nucleotide sequence ID" value="NZ_SWBQ01000001.1"/>
</dbReference>
<accession>A0A4U1CQT3</accession>
<feature type="signal peptide" evidence="1">
    <location>
        <begin position="1"/>
        <end position="20"/>
    </location>
</feature>
<evidence type="ECO:0000313" key="4">
    <source>
        <dbReference type="Proteomes" id="UP000307244"/>
    </source>
</evidence>
<evidence type="ECO:0000256" key="1">
    <source>
        <dbReference type="SAM" id="SignalP"/>
    </source>
</evidence>
<comment type="caution">
    <text evidence="3">The sequence shown here is derived from an EMBL/GenBank/DDBJ whole genome shotgun (WGS) entry which is preliminary data.</text>
</comment>
<organism evidence="3 4">
    <name type="scientific">Pedobacter frigoris</name>
    <dbReference type="NCBI Taxonomy" id="2571272"/>
    <lineage>
        <taxon>Bacteria</taxon>
        <taxon>Pseudomonadati</taxon>
        <taxon>Bacteroidota</taxon>
        <taxon>Sphingobacteriia</taxon>
        <taxon>Sphingobacteriales</taxon>
        <taxon>Sphingobacteriaceae</taxon>
        <taxon>Pedobacter</taxon>
    </lineage>
</organism>
<dbReference type="OrthoDB" id="98874at2"/>
<dbReference type="Gene3D" id="2.60.120.1130">
    <property type="match status" value="1"/>
</dbReference>
<evidence type="ECO:0000259" key="2">
    <source>
        <dbReference type="Pfam" id="PF12969"/>
    </source>
</evidence>
<proteinExistence type="predicted"/>
<feature type="chain" id="PRO_5020369771" evidence="1">
    <location>
        <begin position="21"/>
        <end position="658"/>
    </location>
</feature>
<dbReference type="Gene3D" id="3.10.620.30">
    <property type="match status" value="1"/>
</dbReference>
<dbReference type="Gene3D" id="2.60.40.3140">
    <property type="match status" value="1"/>
</dbReference>
<dbReference type="Pfam" id="PF12969">
    <property type="entry name" value="DUF3857"/>
    <property type="match status" value="1"/>
</dbReference>
<dbReference type="EMBL" id="SWBQ01000001">
    <property type="protein sequence ID" value="TKC09260.1"/>
    <property type="molecule type" value="Genomic_DNA"/>
</dbReference>
<dbReference type="AlphaFoldDB" id="A0A4U1CQT3"/>
<name>A0A4U1CQT3_9SPHI</name>
<reference evidence="3 4" key="1">
    <citation type="submission" date="2019-04" db="EMBL/GenBank/DDBJ databases">
        <title>Pedobacter sp. RP-3-15 sp. nov., isolated from Arctic soil.</title>
        <authorList>
            <person name="Dahal R.H."/>
            <person name="Kim D.-U."/>
        </authorList>
    </citation>
    <scope>NUCLEOTIDE SEQUENCE [LARGE SCALE GENOMIC DNA]</scope>
    <source>
        <strain evidence="3 4">RP-3-15</strain>
    </source>
</reference>
<evidence type="ECO:0000313" key="3">
    <source>
        <dbReference type="EMBL" id="TKC09260.1"/>
    </source>
</evidence>
<gene>
    <name evidence="3" type="ORF">FA047_03990</name>
</gene>